<protein>
    <recommendedName>
        <fullName evidence="4">5-methylthioadenosine/S-adenosylhomocysteine deaminase</fullName>
        <shortName evidence="4">MTA/SAH deaminase</shortName>
        <ecNumber evidence="4">3.5.4.28</ecNumber>
        <ecNumber evidence="4">3.5.4.31</ecNumber>
    </recommendedName>
</protein>
<gene>
    <name evidence="4" type="primary">mtaD</name>
    <name evidence="6" type="ORF">H8E23_04120</name>
</gene>
<dbReference type="SUPFAM" id="SSF51338">
    <property type="entry name" value="Composite domain of metallo-dependent hydrolases"/>
    <property type="match status" value="1"/>
</dbReference>
<dbReference type="CDD" id="cd01298">
    <property type="entry name" value="ATZ_TRZ_like"/>
    <property type="match status" value="1"/>
</dbReference>
<dbReference type="Gene3D" id="2.30.40.10">
    <property type="entry name" value="Urease, subunit C, domain 1"/>
    <property type="match status" value="1"/>
</dbReference>
<evidence type="ECO:0000256" key="1">
    <source>
        <dbReference type="ARBA" id="ARBA00022723"/>
    </source>
</evidence>
<keyword evidence="1 4" id="KW-0479">Metal-binding</keyword>
<dbReference type="SUPFAM" id="SSF51556">
    <property type="entry name" value="Metallo-dependent hydrolases"/>
    <property type="match status" value="1"/>
</dbReference>
<dbReference type="InterPro" id="IPR032466">
    <property type="entry name" value="Metal_Hydrolase"/>
</dbReference>
<evidence type="ECO:0000256" key="4">
    <source>
        <dbReference type="HAMAP-Rule" id="MF_01281"/>
    </source>
</evidence>
<feature type="binding site" evidence="4">
    <location>
        <position position="306"/>
    </location>
    <ligand>
        <name>Zn(2+)</name>
        <dbReference type="ChEBI" id="CHEBI:29105"/>
    </ligand>
</feature>
<dbReference type="InterPro" id="IPR050287">
    <property type="entry name" value="MTA/SAH_deaminase"/>
</dbReference>
<comment type="cofactor">
    <cofactor evidence="4">
        <name>Zn(2+)</name>
        <dbReference type="ChEBI" id="CHEBI:29105"/>
    </cofactor>
    <text evidence="4">Binds 1 zinc ion per subunit.</text>
</comment>
<comment type="similarity">
    <text evidence="4">Belongs to the metallo-dependent hydrolases superfamily. MTA/SAH deaminase family.</text>
</comment>
<dbReference type="PANTHER" id="PTHR43794">
    <property type="entry name" value="AMINOHYDROLASE SSNA-RELATED"/>
    <property type="match status" value="1"/>
</dbReference>
<dbReference type="HAMAP" id="MF_01281">
    <property type="entry name" value="MTA_SAH_deamin"/>
    <property type="match status" value="1"/>
</dbReference>
<dbReference type="GO" id="GO:0090614">
    <property type="term" value="F:5'-methylthioadenosine deaminase activity"/>
    <property type="evidence" value="ECO:0007669"/>
    <property type="project" value="UniProtKB-UniRule"/>
</dbReference>
<comment type="function">
    <text evidence="4">Catalyzes the deamination of 5-methylthioadenosine and S-adenosyl-L-homocysteine into 5-methylthioinosine and S-inosyl-L-homocysteine, respectively. Is also able to deaminate adenosine.</text>
</comment>
<organism evidence="6 7">
    <name type="scientific">Candidatus Desulfatibia profunda</name>
    <dbReference type="NCBI Taxonomy" id="2841695"/>
    <lineage>
        <taxon>Bacteria</taxon>
        <taxon>Pseudomonadati</taxon>
        <taxon>Thermodesulfobacteriota</taxon>
        <taxon>Desulfobacteria</taxon>
        <taxon>Desulfobacterales</taxon>
        <taxon>Desulfobacterales incertae sedis</taxon>
        <taxon>Candidatus Desulfatibia</taxon>
    </lineage>
</organism>
<feature type="binding site" evidence="4">
    <location>
        <position position="306"/>
    </location>
    <ligand>
        <name>substrate</name>
    </ligand>
</feature>
<dbReference type="FunFam" id="3.20.20.140:FF:000014">
    <property type="entry name" value="5-methylthioadenosine/S-adenosylhomocysteine deaminase"/>
    <property type="match status" value="1"/>
</dbReference>
<dbReference type="EMBL" id="JACNJH010000096">
    <property type="protein sequence ID" value="MBC8360564.1"/>
    <property type="molecule type" value="Genomic_DNA"/>
</dbReference>
<comment type="catalytic activity">
    <reaction evidence="4">
        <text>S-adenosyl-L-homocysteine + H2O + H(+) = S-inosyl-L-homocysteine + NH4(+)</text>
        <dbReference type="Rhea" id="RHEA:20716"/>
        <dbReference type="ChEBI" id="CHEBI:15377"/>
        <dbReference type="ChEBI" id="CHEBI:15378"/>
        <dbReference type="ChEBI" id="CHEBI:28938"/>
        <dbReference type="ChEBI" id="CHEBI:57856"/>
        <dbReference type="ChEBI" id="CHEBI:57985"/>
        <dbReference type="EC" id="3.5.4.28"/>
    </reaction>
</comment>
<dbReference type="InterPro" id="IPR011059">
    <property type="entry name" value="Metal-dep_hydrolase_composite"/>
</dbReference>
<keyword evidence="3 4" id="KW-0862">Zinc</keyword>
<dbReference type="EC" id="3.5.4.28" evidence="4"/>
<dbReference type="InterPro" id="IPR006680">
    <property type="entry name" value="Amidohydro-rel"/>
</dbReference>
<evidence type="ECO:0000256" key="3">
    <source>
        <dbReference type="ARBA" id="ARBA00022833"/>
    </source>
</evidence>
<comment type="caution">
    <text evidence="6">The sequence shown here is derived from an EMBL/GenBank/DDBJ whole genome shotgun (WGS) entry which is preliminary data.</text>
</comment>
<dbReference type="InterPro" id="IPR023512">
    <property type="entry name" value="Deaminase_MtaD/DadD"/>
</dbReference>
<feature type="binding site" evidence="4">
    <location>
        <position position="221"/>
    </location>
    <ligand>
        <name>substrate</name>
    </ligand>
</feature>
<reference evidence="6 7" key="1">
    <citation type="submission" date="2020-08" db="EMBL/GenBank/DDBJ databases">
        <title>Bridging the membrane lipid divide: bacteria of the FCB group superphylum have the potential to synthesize archaeal ether lipids.</title>
        <authorList>
            <person name="Villanueva L."/>
            <person name="Von Meijenfeldt F.A.B."/>
            <person name="Westbye A.B."/>
            <person name="Yadav S."/>
            <person name="Hopmans E.C."/>
            <person name="Dutilh B.E."/>
            <person name="Sinninghe Damste J.S."/>
        </authorList>
    </citation>
    <scope>NUCLEOTIDE SEQUENCE [LARGE SCALE GENOMIC DNA]</scope>
    <source>
        <strain evidence="6">NIOZ-UU30</strain>
    </source>
</reference>
<accession>A0A8J6TKQ0</accession>
<feature type="binding site" evidence="4">
    <location>
        <position position="191"/>
    </location>
    <ligand>
        <name>substrate</name>
    </ligand>
</feature>
<keyword evidence="2 4" id="KW-0378">Hydrolase</keyword>
<evidence type="ECO:0000256" key="2">
    <source>
        <dbReference type="ARBA" id="ARBA00022801"/>
    </source>
</evidence>
<dbReference type="Pfam" id="PF01979">
    <property type="entry name" value="Amidohydro_1"/>
    <property type="match status" value="1"/>
</dbReference>
<dbReference type="Proteomes" id="UP000603434">
    <property type="component" value="Unassembled WGS sequence"/>
</dbReference>
<feature type="binding site" evidence="4">
    <location>
        <position position="218"/>
    </location>
    <ligand>
        <name>Zn(2+)</name>
        <dbReference type="ChEBI" id="CHEBI:29105"/>
    </ligand>
</feature>
<dbReference type="PANTHER" id="PTHR43794:SF11">
    <property type="entry name" value="AMIDOHYDROLASE-RELATED DOMAIN-CONTAINING PROTEIN"/>
    <property type="match status" value="1"/>
</dbReference>
<dbReference type="EC" id="3.5.4.31" evidence="4"/>
<feature type="binding site" evidence="4">
    <location>
        <position position="68"/>
    </location>
    <ligand>
        <name>Zn(2+)</name>
        <dbReference type="ChEBI" id="CHEBI:29105"/>
    </ligand>
</feature>
<evidence type="ECO:0000313" key="6">
    <source>
        <dbReference type="EMBL" id="MBC8360564.1"/>
    </source>
</evidence>
<proteinExistence type="inferred from homology"/>
<dbReference type="GO" id="GO:0046872">
    <property type="term" value="F:metal ion binding"/>
    <property type="evidence" value="ECO:0007669"/>
    <property type="project" value="UniProtKB-KW"/>
</dbReference>
<comment type="catalytic activity">
    <reaction evidence="4">
        <text>S-methyl-5'-thioadenosine + H2O + H(+) = S-methyl-5'-thioinosine + NH4(+)</text>
        <dbReference type="Rhea" id="RHEA:25025"/>
        <dbReference type="ChEBI" id="CHEBI:15377"/>
        <dbReference type="ChEBI" id="CHEBI:15378"/>
        <dbReference type="ChEBI" id="CHEBI:17509"/>
        <dbReference type="ChEBI" id="CHEBI:28938"/>
        <dbReference type="ChEBI" id="CHEBI:48595"/>
        <dbReference type="EC" id="3.5.4.31"/>
    </reaction>
</comment>
<feature type="binding site" evidence="4">
    <location>
        <position position="70"/>
    </location>
    <ligand>
        <name>Zn(2+)</name>
        <dbReference type="ChEBI" id="CHEBI:29105"/>
    </ligand>
</feature>
<dbReference type="Gene3D" id="3.20.20.140">
    <property type="entry name" value="Metal-dependent hydrolases"/>
    <property type="match status" value="1"/>
</dbReference>
<evidence type="ECO:0000313" key="7">
    <source>
        <dbReference type="Proteomes" id="UP000603434"/>
    </source>
</evidence>
<dbReference type="AlphaFoldDB" id="A0A8J6TKQ0"/>
<comment type="caution">
    <text evidence="4">Lacks conserved residue(s) required for the propagation of feature annotation.</text>
</comment>
<name>A0A8J6TKQ0_9BACT</name>
<feature type="binding site" evidence="4">
    <location>
        <position position="97"/>
    </location>
    <ligand>
        <name>substrate</name>
    </ligand>
</feature>
<sequence length="437" mass="46680">MKFDIVIHNGTVVTVNPNFDIIKNGLVCIKDGTLARIEAGNGDLALPEAKDTIDAGGGIIMPGLVNTHTHLPMTLLRGLADDLPLTVWLNEHIFPAEGKHIGPETVRAGTLLACAEMILSGTTTCCDGYFFEDNVAAAVCETGLRAVLGQGVIDFPAPGVPNPADNVTNATKFVQKWRAESPLIRPSIFCHSPYTCSKETLQKAKDAADAQGVLFQIHAAETKTEYNQILSEQQASPVKYLDTIGILDRNTLLVHTVWLDDDDIEIIAGRKASVSHNPESNMKLASGIAPVPKLIKAGVAVGLGTDGCASNNDLDLFREMDTAAKLHKVNVLDPTVMDARTVLKMATIGGAKAIGLENDIGSLEVGKQADVVIIDVRKPHLVPMYNPVSQIVYAVGGSDVRNVIVSGKVLLRDRKLTTVDLEDILKQVAAIAAIIKP</sequence>
<evidence type="ECO:0000259" key="5">
    <source>
        <dbReference type="Pfam" id="PF01979"/>
    </source>
</evidence>
<feature type="domain" description="Amidohydrolase-related" evidence="5">
    <location>
        <begin position="59"/>
        <end position="409"/>
    </location>
</feature>
<dbReference type="GO" id="GO:0050270">
    <property type="term" value="F:S-adenosylhomocysteine deaminase activity"/>
    <property type="evidence" value="ECO:0007669"/>
    <property type="project" value="UniProtKB-UniRule"/>
</dbReference>